<dbReference type="Gene3D" id="3.50.50.60">
    <property type="entry name" value="FAD/NAD(P)-binding domain"/>
    <property type="match status" value="1"/>
</dbReference>
<evidence type="ECO:0000313" key="3">
    <source>
        <dbReference type="Proteomes" id="UP000183530"/>
    </source>
</evidence>
<dbReference type="RefSeq" id="WP_071894158.1">
    <property type="nucleotide sequence ID" value="NZ_CP018135.1"/>
</dbReference>
<protein>
    <recommendedName>
        <fullName evidence="1">FAD-dependent urate hydroxylase HpyO/Asp monooxygenase CreE-like FAD/NAD(P)-binding domain-containing protein</fullName>
    </recommendedName>
</protein>
<name>A0A1L2ZN80_9MICC</name>
<proteinExistence type="predicted"/>
<dbReference type="STRING" id="556325.BHE16_06240"/>
<dbReference type="Proteomes" id="UP000183530">
    <property type="component" value="Chromosome"/>
</dbReference>
<accession>A0A1L2ZN80</accession>
<gene>
    <name evidence="2" type="ORF">BHE16_06240</name>
</gene>
<dbReference type="EMBL" id="CP018135">
    <property type="protein sequence ID" value="APF40677.1"/>
    <property type="molecule type" value="Genomic_DNA"/>
</dbReference>
<dbReference type="SUPFAM" id="SSF51905">
    <property type="entry name" value="FAD/NAD(P)-binding domain"/>
    <property type="match status" value="1"/>
</dbReference>
<dbReference type="InterPro" id="IPR052189">
    <property type="entry name" value="L-asp_N-monooxygenase_NS-form"/>
</dbReference>
<dbReference type="OrthoDB" id="3653265at2"/>
<dbReference type="PANTHER" id="PTHR40254">
    <property type="entry name" value="BLR0577 PROTEIN"/>
    <property type="match status" value="1"/>
</dbReference>
<feature type="domain" description="FAD-dependent urate hydroxylase HpyO/Asp monooxygenase CreE-like FAD/NAD(P)-binding" evidence="1">
    <location>
        <begin position="8"/>
        <end position="184"/>
    </location>
</feature>
<keyword evidence="3" id="KW-1185">Reference proteome</keyword>
<evidence type="ECO:0000313" key="2">
    <source>
        <dbReference type="EMBL" id="APF40677.1"/>
    </source>
</evidence>
<dbReference type="KEGG" id="nae:BHE16_06240"/>
<sequence>MRKPFRIAVVGAGPRGTSFLDRLANALAADTVSDAGTDTTEIAPLEIVIFEPFEPGPGHVWRTDQSRNFLMNTPAVYPTASPDYSFDQWRQEHAAERPDIAALGRGSYPPRALYGEYLSEVAHRACEKLRAHPRVQSLTHRRAEVTSMRASGELYVLEYRDASSAEPQPNNATLADAVVLSVGHVPAKLNPRQQVAGEQAAQLGLMYIPPNVPPDVDWDAIPAGETVLVRGLGLNFFDAVTELTTGRGGRFVAPNAAVEDDDAARPERGPLRYVPSGLEPRVWAASRRGAPYRAKAAVDAFVPPSVSLRFVTEESIRAIADAGVPGEPAGKLSFGAHVWPLVHRDVLRTYYRVLAEQRPELFGGSEGAASFVVRLEELLGAQRVHGQKVWLTSVRRHVEQCAPGAGWLDVPRLGHPFGEWGFESDDEYQAAVIAYLDEDAESAERGEADPLKMAIGAMHAARMLVKKLVAEGVFDDVTYQDDILRSFEPLVEGLASGPPVQRIRELAALARAGVVHFIGPEPTFTLDEERGIFSAESPWVDVAPVESKVMLEAMMPANRVAKTDSTLLRQLQDDDLAQPRPMLTEDGEFAPGAGFHVTERPHRLIGRYGDVHEGVFVLGLQLASVQWGTAIAAEAGGDPDGNARTLGDASAAAEAILEQAK</sequence>
<dbReference type="AlphaFoldDB" id="A0A1L2ZN80"/>
<dbReference type="InterPro" id="IPR036188">
    <property type="entry name" value="FAD/NAD-bd_sf"/>
</dbReference>
<dbReference type="PANTHER" id="PTHR40254:SF1">
    <property type="entry name" value="BLR0577 PROTEIN"/>
    <property type="match status" value="1"/>
</dbReference>
<dbReference type="InterPro" id="IPR038732">
    <property type="entry name" value="HpyO/CreE_NAD-binding"/>
</dbReference>
<evidence type="ECO:0000259" key="1">
    <source>
        <dbReference type="Pfam" id="PF13454"/>
    </source>
</evidence>
<reference evidence="2 3" key="1">
    <citation type="submission" date="2016-11" db="EMBL/GenBank/DDBJ databases">
        <title>Genome sequencing of Zhihengliuella aestuarii B18 antagonistic to Plasmodiophora brassicae.</title>
        <authorList>
            <person name="Luo Y."/>
        </authorList>
    </citation>
    <scope>NUCLEOTIDE SEQUENCE [LARGE SCALE GENOMIC DNA]</scope>
    <source>
        <strain evidence="2 3">B18</strain>
    </source>
</reference>
<organism evidence="2 3">
    <name type="scientific">Neomicrococcus aestuarii</name>
    <dbReference type="NCBI Taxonomy" id="556325"/>
    <lineage>
        <taxon>Bacteria</taxon>
        <taxon>Bacillati</taxon>
        <taxon>Actinomycetota</taxon>
        <taxon>Actinomycetes</taxon>
        <taxon>Micrococcales</taxon>
        <taxon>Micrococcaceae</taxon>
        <taxon>Neomicrococcus</taxon>
    </lineage>
</organism>
<dbReference type="Pfam" id="PF13454">
    <property type="entry name" value="NAD_binding_9"/>
    <property type="match status" value="1"/>
</dbReference>